<dbReference type="SUPFAM" id="SSF51445">
    <property type="entry name" value="(Trans)glycosidases"/>
    <property type="match status" value="1"/>
</dbReference>
<dbReference type="Gene3D" id="3.20.20.80">
    <property type="entry name" value="Glycosidases"/>
    <property type="match status" value="1"/>
</dbReference>
<protein>
    <submittedName>
        <fullName evidence="6">Uncharacterized protein</fullName>
    </submittedName>
</protein>
<name>A0A7R9CF78_TIMCR</name>
<dbReference type="PANTHER" id="PTHR10353">
    <property type="entry name" value="GLYCOSYL HYDROLASE"/>
    <property type="match status" value="1"/>
</dbReference>
<dbReference type="PANTHER" id="PTHR10353:SF36">
    <property type="entry name" value="LP05116P"/>
    <property type="match status" value="1"/>
</dbReference>
<gene>
    <name evidence="6" type="ORF">TCEB3V08_LOCUS3221</name>
</gene>
<feature type="chain" id="PRO_5031310344" evidence="5">
    <location>
        <begin position="20"/>
        <end position="191"/>
    </location>
</feature>
<evidence type="ECO:0000313" key="6">
    <source>
        <dbReference type="EMBL" id="CAD7395594.1"/>
    </source>
</evidence>
<sequence>MARITAAVFLVTVVHGVLANNYSFPEDFLFGAATAAYQVEGAWNESGKIFQPTPGHSCKGQQLKTYQVKVMKDMRYFNRHLSFLSGSATENISGKGENIWDRLTHTHPELITEGENGDVATDYYHKYKEDAQSLVNIRVRESRQLTITIQKPKFTVFSSSWSRIMPTGDITSLNQAGIDYYNNVINELLDN</sequence>
<dbReference type="InterPro" id="IPR001360">
    <property type="entry name" value="Glyco_hydro_1"/>
</dbReference>
<dbReference type="PROSITE" id="PS00653">
    <property type="entry name" value="GLYCOSYL_HYDROL_F1_2"/>
    <property type="match status" value="1"/>
</dbReference>
<dbReference type="InterPro" id="IPR017853">
    <property type="entry name" value="GH"/>
</dbReference>
<dbReference type="EMBL" id="OC317227">
    <property type="protein sequence ID" value="CAD7395594.1"/>
    <property type="molecule type" value="Genomic_DNA"/>
</dbReference>
<dbReference type="Pfam" id="PF00232">
    <property type="entry name" value="Glyco_hydro_1"/>
    <property type="match status" value="2"/>
</dbReference>
<evidence type="ECO:0000256" key="3">
    <source>
        <dbReference type="ARBA" id="ARBA00023295"/>
    </source>
</evidence>
<dbReference type="AlphaFoldDB" id="A0A7R9CF78"/>
<keyword evidence="3" id="KW-0326">Glycosidase</keyword>
<dbReference type="InterPro" id="IPR033132">
    <property type="entry name" value="GH_1_N_CS"/>
</dbReference>
<accession>A0A7R9CF78</accession>
<proteinExistence type="inferred from homology"/>
<keyword evidence="2" id="KW-0378">Hydrolase</keyword>
<feature type="signal peptide" evidence="5">
    <location>
        <begin position="1"/>
        <end position="19"/>
    </location>
</feature>
<reference evidence="6" key="1">
    <citation type="submission" date="2020-11" db="EMBL/GenBank/DDBJ databases">
        <authorList>
            <person name="Tran Van P."/>
        </authorList>
    </citation>
    <scope>NUCLEOTIDE SEQUENCE</scope>
</reference>
<evidence type="ECO:0000256" key="1">
    <source>
        <dbReference type="ARBA" id="ARBA00010838"/>
    </source>
</evidence>
<dbReference type="GO" id="GO:0008422">
    <property type="term" value="F:beta-glucosidase activity"/>
    <property type="evidence" value="ECO:0007669"/>
    <property type="project" value="TreeGrafter"/>
</dbReference>
<dbReference type="GO" id="GO:0005975">
    <property type="term" value="P:carbohydrate metabolic process"/>
    <property type="evidence" value="ECO:0007669"/>
    <property type="project" value="InterPro"/>
</dbReference>
<keyword evidence="5" id="KW-0732">Signal</keyword>
<evidence type="ECO:0000256" key="5">
    <source>
        <dbReference type="SAM" id="SignalP"/>
    </source>
</evidence>
<organism evidence="6">
    <name type="scientific">Timema cristinae</name>
    <name type="common">Walking stick</name>
    <dbReference type="NCBI Taxonomy" id="61476"/>
    <lineage>
        <taxon>Eukaryota</taxon>
        <taxon>Metazoa</taxon>
        <taxon>Ecdysozoa</taxon>
        <taxon>Arthropoda</taxon>
        <taxon>Hexapoda</taxon>
        <taxon>Insecta</taxon>
        <taxon>Pterygota</taxon>
        <taxon>Neoptera</taxon>
        <taxon>Polyneoptera</taxon>
        <taxon>Phasmatodea</taxon>
        <taxon>Timematodea</taxon>
        <taxon>Timematoidea</taxon>
        <taxon>Timematidae</taxon>
        <taxon>Timema</taxon>
    </lineage>
</organism>
<comment type="similarity">
    <text evidence="1 4">Belongs to the glycosyl hydrolase 1 family.</text>
</comment>
<evidence type="ECO:0000256" key="2">
    <source>
        <dbReference type="ARBA" id="ARBA00022801"/>
    </source>
</evidence>
<evidence type="ECO:0000256" key="4">
    <source>
        <dbReference type="RuleBase" id="RU003690"/>
    </source>
</evidence>